<evidence type="ECO:0000313" key="2">
    <source>
        <dbReference type="EMBL" id="RPF57692.1"/>
    </source>
</evidence>
<evidence type="ECO:0000256" key="1">
    <source>
        <dbReference type="SAM" id="Phobius"/>
    </source>
</evidence>
<reference evidence="2 3" key="1">
    <citation type="submission" date="2018-11" db="EMBL/GenBank/DDBJ databases">
        <title>Genomic Encyclopedia of Type Strains, Phase IV (KMG-IV): sequencing the most valuable type-strain genomes for metagenomic binning, comparative biology and taxonomic classification.</title>
        <authorList>
            <person name="Goeker M."/>
        </authorList>
    </citation>
    <scope>NUCLEOTIDE SEQUENCE [LARGE SCALE GENOMIC DNA]</scope>
    <source>
        <strain evidence="2 3">DSM 29158</strain>
    </source>
</reference>
<evidence type="ECO:0000313" key="3">
    <source>
        <dbReference type="Proteomes" id="UP000277108"/>
    </source>
</evidence>
<dbReference type="EMBL" id="RKRK01000002">
    <property type="protein sequence ID" value="RPF57692.1"/>
    <property type="molecule type" value="Genomic_DNA"/>
</dbReference>
<accession>A0A3N5CCG6</accession>
<feature type="transmembrane region" description="Helical" evidence="1">
    <location>
        <begin position="6"/>
        <end position="23"/>
    </location>
</feature>
<sequence>MFIGLLYMCYLILLPILIYILFLKTMKNRQNSQQFKYILLCIPVVLLLLDISITIIKGESLNVLLISLIYTVVPIIIILVSHKLMTSHHKTKQG</sequence>
<gene>
    <name evidence="2" type="ORF">EDD62_0322</name>
</gene>
<keyword evidence="1" id="KW-0472">Membrane</keyword>
<keyword evidence="1" id="KW-0812">Transmembrane</keyword>
<dbReference type="AlphaFoldDB" id="A0A3N5CCG6"/>
<proteinExistence type="predicted"/>
<keyword evidence="1" id="KW-1133">Transmembrane helix</keyword>
<protein>
    <submittedName>
        <fullName evidence="2">Uncharacterized protein</fullName>
    </submittedName>
</protein>
<comment type="caution">
    <text evidence="2">The sequence shown here is derived from an EMBL/GenBank/DDBJ whole genome shotgun (WGS) entry which is preliminary data.</text>
</comment>
<keyword evidence="3" id="KW-1185">Reference proteome</keyword>
<organism evidence="2 3">
    <name type="scientific">Abyssicoccus albus</name>
    <dbReference type="NCBI Taxonomy" id="1817405"/>
    <lineage>
        <taxon>Bacteria</taxon>
        <taxon>Bacillati</taxon>
        <taxon>Bacillota</taxon>
        <taxon>Bacilli</taxon>
        <taxon>Bacillales</taxon>
        <taxon>Abyssicoccaceae</taxon>
    </lineage>
</organism>
<name>A0A3N5CCG6_9BACL</name>
<feature type="transmembrane region" description="Helical" evidence="1">
    <location>
        <begin position="35"/>
        <end position="56"/>
    </location>
</feature>
<dbReference type="Proteomes" id="UP000277108">
    <property type="component" value="Unassembled WGS sequence"/>
</dbReference>
<feature type="transmembrane region" description="Helical" evidence="1">
    <location>
        <begin position="62"/>
        <end position="80"/>
    </location>
</feature>